<feature type="region of interest" description="Disordered" evidence="1">
    <location>
        <begin position="138"/>
        <end position="168"/>
    </location>
</feature>
<dbReference type="SUPFAM" id="SSF82153">
    <property type="entry name" value="FAS1 domain"/>
    <property type="match status" value="5"/>
</dbReference>
<dbReference type="Pfam" id="PF02469">
    <property type="entry name" value="Fasciclin"/>
    <property type="match status" value="4"/>
</dbReference>
<dbReference type="InterPro" id="IPR050904">
    <property type="entry name" value="Adhesion/Biosynth-related"/>
</dbReference>
<feature type="chain" id="PRO_5040256950" evidence="3">
    <location>
        <begin position="17"/>
        <end position="884"/>
    </location>
</feature>
<keyword evidence="2" id="KW-0812">Transmembrane</keyword>
<gene>
    <name evidence="5" type="ORF">BJ322DRAFT_1175452</name>
</gene>
<evidence type="ECO:0000256" key="3">
    <source>
        <dbReference type="SAM" id="SignalP"/>
    </source>
</evidence>
<keyword evidence="2" id="KW-0472">Membrane</keyword>
<dbReference type="EMBL" id="WIUZ02000024">
    <property type="protein sequence ID" value="KAF9778193.1"/>
    <property type="molecule type" value="Genomic_DNA"/>
</dbReference>
<proteinExistence type="predicted"/>
<dbReference type="PROSITE" id="PS50213">
    <property type="entry name" value="FAS1"/>
    <property type="match status" value="4"/>
</dbReference>
<sequence length="884" mass="95966">MQLLSLLFVLAPLVTSAQIPIHLGAPTTSSTTLVDALSADPDYTHLIRLLQRARLIPTLARLNGTTLFAPTNEAIEHHAAEDSLWAAGLYEDEFDQSPRDNIQEKLRQELLYHMLNSTLPPFPQPEESTVQVHETLHYPRKPIDPPTGDPPPSPPWIPEPGGTLGGRPQRLRLAGRSKGVWVGVDAFGEGGVEVTKGRVDVANGVLVGIGGVLEPPPSLAKVIPKHPSLSYFSLIKNAEVDRELKDLSGLTVFLPVDPAWDALHPIERLYLESEFATDDLLKILHGHAVGAGDVFWSESFDAGADLKTIKGNHLKIAASSEKIVVNDAELVQPDIYASNGVIHTVSSMLLPPSSLRLTPEKYLLALKCTRFVSLLHSVNLTSLINDPDAQYTVLAPADDVISLFGDSDLPGEGTDELRRTLQYHFIPDRWTPNKMKHKMLLKTELREPGLDHEPQVIEIEVTHGATQSADGKVRFGGVGTVQDYAEIGNIVIYFISRPIIPPPDAMTSALPKLELSAFLAAIFSTSLADAIKSTPRSTILMPRNKGFEHIGVLVSDHLLSSAGKSDLTHVIMHHVVDGVYYTDSLTNVSGKSIPTHDGSDIRLVNGSFTASGGWPDMTSELHLRNLITETGVVHELSDVLIPRTVELTVGKLARAAKGSLMLSMLVKAGFEWVLDASAPPADSPWAEMGLDGKGWTLLCPSDNAFKHVNITELLGDAERLKEIVGQHLIPTPPRQVSASKSGEKAKDDKLNLPISLQNDATYSTLLSPHNAYGDIVVRSPKSPDGPLLLGIKGARGTSAQEDWAQVISWGRATTGDGVGGVITIDRLLSPYHPPWFVEYGKPIGGGVMGVLLICAFFCGVRWVWNKEIDATYEPLDHPAPEEDQ</sequence>
<dbReference type="InterPro" id="IPR036378">
    <property type="entry name" value="FAS1_dom_sf"/>
</dbReference>
<dbReference type="Gene3D" id="2.30.180.10">
    <property type="entry name" value="FAS1 domain"/>
    <property type="match status" value="5"/>
</dbReference>
<evidence type="ECO:0000256" key="1">
    <source>
        <dbReference type="SAM" id="MobiDB-lite"/>
    </source>
</evidence>
<keyword evidence="3" id="KW-0732">Signal</keyword>
<feature type="domain" description="FAS1" evidence="4">
    <location>
        <begin position="502"/>
        <end position="640"/>
    </location>
</feature>
<feature type="domain" description="FAS1" evidence="4">
    <location>
        <begin position="30"/>
        <end position="213"/>
    </location>
</feature>
<feature type="domain" description="FAS1" evidence="4">
    <location>
        <begin position="355"/>
        <end position="499"/>
    </location>
</feature>
<evidence type="ECO:0000259" key="4">
    <source>
        <dbReference type="PROSITE" id="PS50213"/>
    </source>
</evidence>
<evidence type="ECO:0000313" key="6">
    <source>
        <dbReference type="Proteomes" id="UP000736335"/>
    </source>
</evidence>
<dbReference type="GO" id="GO:0005615">
    <property type="term" value="C:extracellular space"/>
    <property type="evidence" value="ECO:0007669"/>
    <property type="project" value="TreeGrafter"/>
</dbReference>
<dbReference type="InterPro" id="IPR000782">
    <property type="entry name" value="FAS1_domain"/>
</dbReference>
<reference evidence="5" key="2">
    <citation type="submission" date="2020-11" db="EMBL/GenBank/DDBJ databases">
        <authorList>
            <consortium name="DOE Joint Genome Institute"/>
            <person name="Kuo A."/>
            <person name="Miyauchi S."/>
            <person name="Kiss E."/>
            <person name="Drula E."/>
            <person name="Kohler A."/>
            <person name="Sanchez-Garcia M."/>
            <person name="Andreopoulos B."/>
            <person name="Barry K.W."/>
            <person name="Bonito G."/>
            <person name="Buee M."/>
            <person name="Carver A."/>
            <person name="Chen C."/>
            <person name="Cichocki N."/>
            <person name="Clum A."/>
            <person name="Culley D."/>
            <person name="Crous P.W."/>
            <person name="Fauchery L."/>
            <person name="Girlanda M."/>
            <person name="Hayes R."/>
            <person name="Keri Z."/>
            <person name="Labutti K."/>
            <person name="Lipzen A."/>
            <person name="Lombard V."/>
            <person name="Magnuson J."/>
            <person name="Maillard F."/>
            <person name="Morin E."/>
            <person name="Murat C."/>
            <person name="Nolan M."/>
            <person name="Ohm R."/>
            <person name="Pangilinan J."/>
            <person name="Pereira M."/>
            <person name="Perotto S."/>
            <person name="Peter M."/>
            <person name="Riley R."/>
            <person name="Sitrit Y."/>
            <person name="Stielow B."/>
            <person name="Szollosi G."/>
            <person name="Zifcakova L."/>
            <person name="Stursova M."/>
            <person name="Spatafora J.W."/>
            <person name="Tedersoo L."/>
            <person name="Vaario L.-M."/>
            <person name="Yamada A."/>
            <person name="Yan M."/>
            <person name="Wang P."/>
            <person name="Xu J."/>
            <person name="Bruns T."/>
            <person name="Baldrian P."/>
            <person name="Vilgalys R."/>
            <person name="Henrissat B."/>
            <person name="Grigoriev I.V."/>
            <person name="Hibbett D."/>
            <person name="Nagy L.G."/>
            <person name="Martin F.M."/>
        </authorList>
    </citation>
    <scope>NUCLEOTIDE SEQUENCE</scope>
    <source>
        <strain evidence="5">UH-Tt-Lm1</strain>
    </source>
</reference>
<dbReference type="PANTHER" id="PTHR10900">
    <property type="entry name" value="PERIOSTIN-RELATED"/>
    <property type="match status" value="1"/>
</dbReference>
<evidence type="ECO:0000256" key="2">
    <source>
        <dbReference type="SAM" id="Phobius"/>
    </source>
</evidence>
<comment type="caution">
    <text evidence="5">The sequence shown here is derived from an EMBL/GenBank/DDBJ whole genome shotgun (WGS) entry which is preliminary data.</text>
</comment>
<feature type="domain" description="FAS1" evidence="4">
    <location>
        <begin position="216"/>
        <end position="349"/>
    </location>
</feature>
<organism evidence="5 6">
    <name type="scientific">Thelephora terrestris</name>
    <dbReference type="NCBI Taxonomy" id="56493"/>
    <lineage>
        <taxon>Eukaryota</taxon>
        <taxon>Fungi</taxon>
        <taxon>Dikarya</taxon>
        <taxon>Basidiomycota</taxon>
        <taxon>Agaricomycotina</taxon>
        <taxon>Agaricomycetes</taxon>
        <taxon>Thelephorales</taxon>
        <taxon>Thelephoraceae</taxon>
        <taxon>Thelephora</taxon>
    </lineage>
</organism>
<feature type="compositionally biased region" description="Pro residues" evidence="1">
    <location>
        <begin position="144"/>
        <end position="158"/>
    </location>
</feature>
<dbReference type="Proteomes" id="UP000736335">
    <property type="component" value="Unassembled WGS sequence"/>
</dbReference>
<dbReference type="AlphaFoldDB" id="A0A9P6H2Q2"/>
<name>A0A9P6H2Q2_9AGAM</name>
<protein>
    <submittedName>
        <fullName evidence="5">FAS1 domain-containing protein</fullName>
    </submittedName>
</protein>
<keyword evidence="2" id="KW-1133">Transmembrane helix</keyword>
<accession>A0A9P6H2Q2</accession>
<feature type="signal peptide" evidence="3">
    <location>
        <begin position="1"/>
        <end position="16"/>
    </location>
</feature>
<dbReference type="OrthoDB" id="14252at2759"/>
<dbReference type="SMART" id="SM00554">
    <property type="entry name" value="FAS1"/>
    <property type="match status" value="5"/>
</dbReference>
<evidence type="ECO:0000313" key="5">
    <source>
        <dbReference type="EMBL" id="KAF9778193.1"/>
    </source>
</evidence>
<keyword evidence="6" id="KW-1185">Reference proteome</keyword>
<reference evidence="5" key="1">
    <citation type="journal article" date="2020" name="Nat. Commun.">
        <title>Large-scale genome sequencing of mycorrhizal fungi provides insights into the early evolution of symbiotic traits.</title>
        <authorList>
            <person name="Miyauchi S."/>
            <person name="Kiss E."/>
            <person name="Kuo A."/>
            <person name="Drula E."/>
            <person name="Kohler A."/>
            <person name="Sanchez-Garcia M."/>
            <person name="Morin E."/>
            <person name="Andreopoulos B."/>
            <person name="Barry K.W."/>
            <person name="Bonito G."/>
            <person name="Buee M."/>
            <person name="Carver A."/>
            <person name="Chen C."/>
            <person name="Cichocki N."/>
            <person name="Clum A."/>
            <person name="Culley D."/>
            <person name="Crous P.W."/>
            <person name="Fauchery L."/>
            <person name="Girlanda M."/>
            <person name="Hayes R.D."/>
            <person name="Keri Z."/>
            <person name="LaButti K."/>
            <person name="Lipzen A."/>
            <person name="Lombard V."/>
            <person name="Magnuson J."/>
            <person name="Maillard F."/>
            <person name="Murat C."/>
            <person name="Nolan M."/>
            <person name="Ohm R.A."/>
            <person name="Pangilinan J."/>
            <person name="Pereira M.F."/>
            <person name="Perotto S."/>
            <person name="Peter M."/>
            <person name="Pfister S."/>
            <person name="Riley R."/>
            <person name="Sitrit Y."/>
            <person name="Stielow J.B."/>
            <person name="Szollosi G."/>
            <person name="Zifcakova L."/>
            <person name="Stursova M."/>
            <person name="Spatafora J.W."/>
            <person name="Tedersoo L."/>
            <person name="Vaario L.M."/>
            <person name="Yamada A."/>
            <person name="Yan M."/>
            <person name="Wang P."/>
            <person name="Xu J."/>
            <person name="Bruns T."/>
            <person name="Baldrian P."/>
            <person name="Vilgalys R."/>
            <person name="Dunand C."/>
            <person name="Henrissat B."/>
            <person name="Grigoriev I.V."/>
            <person name="Hibbett D."/>
            <person name="Nagy L.G."/>
            <person name="Martin F.M."/>
        </authorList>
    </citation>
    <scope>NUCLEOTIDE SEQUENCE</scope>
    <source>
        <strain evidence="5">UH-Tt-Lm1</strain>
    </source>
</reference>
<feature type="transmembrane region" description="Helical" evidence="2">
    <location>
        <begin position="843"/>
        <end position="864"/>
    </location>
</feature>
<dbReference type="PANTHER" id="PTHR10900:SF77">
    <property type="entry name" value="FI19380P1"/>
    <property type="match status" value="1"/>
</dbReference>